<reference evidence="1 2" key="2">
    <citation type="journal article" date="2022" name="Mol. Ecol. Resour.">
        <title>The genomes of chicory, endive, great burdock and yacon provide insights into Asteraceae paleo-polyploidization history and plant inulin production.</title>
        <authorList>
            <person name="Fan W."/>
            <person name="Wang S."/>
            <person name="Wang H."/>
            <person name="Wang A."/>
            <person name="Jiang F."/>
            <person name="Liu H."/>
            <person name="Zhao H."/>
            <person name="Xu D."/>
            <person name="Zhang Y."/>
        </authorList>
    </citation>
    <scope>NUCLEOTIDE SEQUENCE [LARGE SCALE GENOMIC DNA]</scope>
    <source>
        <strain evidence="2">cv. Niubang</strain>
    </source>
</reference>
<keyword evidence="2" id="KW-1185">Reference proteome</keyword>
<sequence>MIDDRILNNSLHHRPVVRDKWELTMVYHGVLLGIPFFDTSTHRKLKKISAPNNFISFSIYISYQWHPPSLKVAIGTDIGLGQEYQILPLAKVCSLSQLHSPRKPIQSEDQILQPYQKHPLIFVDSSIFCHVFSFHTDLNRERKAIKAKFQVMALTLSKEIGMVKSQLNHWRATGCESFFLQEEAKLPSALVDKQLMVHPLMSEVMDQESGLMILTPYELDKFILEIGKWLSRRHILCNWVAKAAASNNKWRGFTFHFSSTLFFSPKTRQVLVALLLDVVNTYGVVFLLFKDVAMLLL</sequence>
<evidence type="ECO:0000313" key="2">
    <source>
        <dbReference type="Proteomes" id="UP001055879"/>
    </source>
</evidence>
<reference evidence="2" key="1">
    <citation type="journal article" date="2022" name="Mol. Ecol. Resour.">
        <title>The genomes of chicory, endive, great burdock and yacon provide insights into Asteraceae palaeo-polyploidization history and plant inulin production.</title>
        <authorList>
            <person name="Fan W."/>
            <person name="Wang S."/>
            <person name="Wang H."/>
            <person name="Wang A."/>
            <person name="Jiang F."/>
            <person name="Liu H."/>
            <person name="Zhao H."/>
            <person name="Xu D."/>
            <person name="Zhang Y."/>
        </authorList>
    </citation>
    <scope>NUCLEOTIDE SEQUENCE [LARGE SCALE GENOMIC DNA]</scope>
    <source>
        <strain evidence="2">cv. Niubang</strain>
    </source>
</reference>
<proteinExistence type="predicted"/>
<name>A0ACB9AZ94_ARCLA</name>
<accession>A0ACB9AZ94</accession>
<organism evidence="1 2">
    <name type="scientific">Arctium lappa</name>
    <name type="common">Greater burdock</name>
    <name type="synonym">Lappa major</name>
    <dbReference type="NCBI Taxonomy" id="4217"/>
    <lineage>
        <taxon>Eukaryota</taxon>
        <taxon>Viridiplantae</taxon>
        <taxon>Streptophyta</taxon>
        <taxon>Embryophyta</taxon>
        <taxon>Tracheophyta</taxon>
        <taxon>Spermatophyta</taxon>
        <taxon>Magnoliopsida</taxon>
        <taxon>eudicotyledons</taxon>
        <taxon>Gunneridae</taxon>
        <taxon>Pentapetalae</taxon>
        <taxon>asterids</taxon>
        <taxon>campanulids</taxon>
        <taxon>Asterales</taxon>
        <taxon>Asteraceae</taxon>
        <taxon>Carduoideae</taxon>
        <taxon>Cardueae</taxon>
        <taxon>Arctiinae</taxon>
        <taxon>Arctium</taxon>
    </lineage>
</organism>
<gene>
    <name evidence="1" type="ORF">L6452_22239</name>
</gene>
<dbReference type="EMBL" id="CM042053">
    <property type="protein sequence ID" value="KAI3715265.1"/>
    <property type="molecule type" value="Genomic_DNA"/>
</dbReference>
<comment type="caution">
    <text evidence="1">The sequence shown here is derived from an EMBL/GenBank/DDBJ whole genome shotgun (WGS) entry which is preliminary data.</text>
</comment>
<evidence type="ECO:0000313" key="1">
    <source>
        <dbReference type="EMBL" id="KAI3715265.1"/>
    </source>
</evidence>
<dbReference type="Proteomes" id="UP001055879">
    <property type="component" value="Linkage Group LG07"/>
</dbReference>
<protein>
    <submittedName>
        <fullName evidence="1">Uncharacterized protein</fullName>
    </submittedName>
</protein>